<reference evidence="1 2" key="1">
    <citation type="submission" date="2018-10" db="EMBL/GenBank/DDBJ databases">
        <authorList>
            <person name="Li J."/>
        </authorList>
    </citation>
    <scope>NUCLEOTIDE SEQUENCE [LARGE SCALE GENOMIC DNA]</scope>
    <source>
        <strain evidence="1 2">ZD1-4</strain>
    </source>
</reference>
<dbReference type="AlphaFoldDB" id="A0A3L7J622"/>
<evidence type="ECO:0000313" key="1">
    <source>
        <dbReference type="EMBL" id="RLQ86107.1"/>
    </source>
</evidence>
<evidence type="ECO:0000313" key="2">
    <source>
        <dbReference type="Proteomes" id="UP000282460"/>
    </source>
</evidence>
<protein>
    <recommendedName>
        <fullName evidence="3">YtxH domain-containing protein</fullName>
    </recommendedName>
</protein>
<dbReference type="EMBL" id="RCWJ01000001">
    <property type="protein sequence ID" value="RLQ86107.1"/>
    <property type="molecule type" value="Genomic_DNA"/>
</dbReference>
<dbReference type="RefSeq" id="WP_121658466.1">
    <property type="nucleotide sequence ID" value="NZ_BMEK01000001.1"/>
</dbReference>
<proteinExistence type="predicted"/>
<dbReference type="OrthoDB" id="5121327at2"/>
<keyword evidence="2" id="KW-1185">Reference proteome</keyword>
<sequence>MKNIFWLVTGIAAGFVVAHEINKTQKGKEFFSDLDGKLREFSETVADAYKEREAELREKIDELAKDAEDAIGGLNAGPAQN</sequence>
<organism evidence="1 2">
    <name type="scientific">Mycetocola zhadangensis</name>
    <dbReference type="NCBI Taxonomy" id="1164595"/>
    <lineage>
        <taxon>Bacteria</taxon>
        <taxon>Bacillati</taxon>
        <taxon>Actinomycetota</taxon>
        <taxon>Actinomycetes</taxon>
        <taxon>Micrococcales</taxon>
        <taxon>Microbacteriaceae</taxon>
        <taxon>Mycetocola</taxon>
    </lineage>
</organism>
<accession>A0A3L7J622</accession>
<evidence type="ECO:0008006" key="3">
    <source>
        <dbReference type="Google" id="ProtNLM"/>
    </source>
</evidence>
<name>A0A3L7J622_9MICO</name>
<comment type="caution">
    <text evidence="1">The sequence shown here is derived from an EMBL/GenBank/DDBJ whole genome shotgun (WGS) entry which is preliminary data.</text>
</comment>
<dbReference type="Proteomes" id="UP000282460">
    <property type="component" value="Unassembled WGS sequence"/>
</dbReference>
<gene>
    <name evidence="1" type="ORF">D9V28_04535</name>
</gene>